<keyword evidence="2" id="KW-1185">Reference proteome</keyword>
<evidence type="ECO:0000313" key="2">
    <source>
        <dbReference type="Proteomes" id="UP000005237"/>
    </source>
</evidence>
<dbReference type="Proteomes" id="UP000005237">
    <property type="component" value="Unassembled WGS sequence"/>
</dbReference>
<reference evidence="2" key="1">
    <citation type="submission" date="2010-08" db="EMBL/GenBank/DDBJ databases">
        <authorList>
            <consortium name="Caenorhabditis japonica Sequencing Consortium"/>
            <person name="Wilson R.K."/>
        </authorList>
    </citation>
    <scope>NUCLEOTIDE SEQUENCE [LARGE SCALE GENOMIC DNA]</scope>
    <source>
        <strain evidence="2">DF5081</strain>
    </source>
</reference>
<name>A0A8R1HTF7_CAEJA</name>
<protein>
    <submittedName>
        <fullName evidence="1">Uncharacterized protein</fullName>
    </submittedName>
</protein>
<sequence>MDCGDANNIDKNNNSLETDGDSFAKLVAESNVSWEMETGAGDSNVFDKIVFQDSFYDLSQDSFRYGRMTTGTSYNMTTGKMTENVLEAVKANDEKNDDVEELKIPVEPTLSSSFTEMYNTQMPKYFEHRSPFPQVKGIWTILFDQEHYQELSTFELQAAICAALNSKHHMMLCVGVDSYNFVTGVEMSAVDRVVFRMALTRAVVGEFQPPLVKIAPKQLTGISPMKRDVSELLPSIDVLFIPVIGAPGSDEKEGLTNRFLIVVRVKEITEKLYQLSSGRVYVEQQGRVVEMASLDEAFRTLVSEKSLQDPATKNQGSFFMLEPQPFLKNTPIPLEECHCDQDQLELLTVEKNECLSRYSYSSLVSNLDIEHFGWLLFISAMGFGIYHNAIKPLVK</sequence>
<proteinExistence type="predicted"/>
<accession>A0A8R1HTF7</accession>
<evidence type="ECO:0000313" key="1">
    <source>
        <dbReference type="EnsemblMetazoa" id="CJA11244.1"/>
    </source>
</evidence>
<reference evidence="1" key="2">
    <citation type="submission" date="2022-06" db="UniProtKB">
        <authorList>
            <consortium name="EnsemblMetazoa"/>
        </authorList>
    </citation>
    <scope>IDENTIFICATION</scope>
    <source>
        <strain evidence="1">DF5081</strain>
    </source>
</reference>
<dbReference type="AlphaFoldDB" id="A0A8R1HTF7"/>
<organism evidence="1 2">
    <name type="scientific">Caenorhabditis japonica</name>
    <dbReference type="NCBI Taxonomy" id="281687"/>
    <lineage>
        <taxon>Eukaryota</taxon>
        <taxon>Metazoa</taxon>
        <taxon>Ecdysozoa</taxon>
        <taxon>Nematoda</taxon>
        <taxon>Chromadorea</taxon>
        <taxon>Rhabditida</taxon>
        <taxon>Rhabditina</taxon>
        <taxon>Rhabditomorpha</taxon>
        <taxon>Rhabditoidea</taxon>
        <taxon>Rhabditidae</taxon>
        <taxon>Peloderinae</taxon>
        <taxon>Caenorhabditis</taxon>
    </lineage>
</organism>
<dbReference type="EnsemblMetazoa" id="CJA11244.1">
    <property type="protein sequence ID" value="CJA11244.1"/>
    <property type="gene ID" value="WBGene00130448"/>
</dbReference>